<dbReference type="EMBL" id="CP001349">
    <property type="protein sequence ID" value="ACL58841.1"/>
    <property type="molecule type" value="Genomic_DNA"/>
</dbReference>
<name>B8ISK1_METNO</name>
<keyword evidence="2" id="KW-1185">Reference proteome</keyword>
<evidence type="ECO:0000313" key="2">
    <source>
        <dbReference type="Proteomes" id="UP000008207"/>
    </source>
</evidence>
<dbReference type="AlphaFoldDB" id="B8ISK1"/>
<gene>
    <name evidence="1" type="ordered locus">Mnod_3949</name>
</gene>
<proteinExistence type="predicted"/>
<evidence type="ECO:0000313" key="1">
    <source>
        <dbReference type="EMBL" id="ACL58841.1"/>
    </source>
</evidence>
<sequence length="43" mass="4325">MAAHLLFLNLKDRGLVSPAPGDDGPVYAITPAGVAALDAPTAH</sequence>
<organism evidence="1 2">
    <name type="scientific">Methylobacterium nodulans (strain LMG 21967 / CNCM I-2342 / ORS 2060)</name>
    <dbReference type="NCBI Taxonomy" id="460265"/>
    <lineage>
        <taxon>Bacteria</taxon>
        <taxon>Pseudomonadati</taxon>
        <taxon>Pseudomonadota</taxon>
        <taxon>Alphaproteobacteria</taxon>
        <taxon>Hyphomicrobiales</taxon>
        <taxon>Methylobacteriaceae</taxon>
        <taxon>Methylobacterium</taxon>
    </lineage>
</organism>
<dbReference type="HOGENOM" id="CLU_3235919_0_0_5"/>
<protein>
    <submittedName>
        <fullName evidence="1">Uncharacterized protein</fullName>
    </submittedName>
</protein>
<dbReference type="KEGG" id="mno:Mnod_3949"/>
<reference evidence="1 2" key="1">
    <citation type="submission" date="2009-01" db="EMBL/GenBank/DDBJ databases">
        <title>Complete sequence of chromosome of Methylobacterium nodulans ORS 2060.</title>
        <authorList>
            <consortium name="US DOE Joint Genome Institute"/>
            <person name="Lucas S."/>
            <person name="Copeland A."/>
            <person name="Lapidus A."/>
            <person name="Glavina del Rio T."/>
            <person name="Dalin E."/>
            <person name="Tice H."/>
            <person name="Bruce D."/>
            <person name="Goodwin L."/>
            <person name="Pitluck S."/>
            <person name="Sims D."/>
            <person name="Brettin T."/>
            <person name="Detter J.C."/>
            <person name="Han C."/>
            <person name="Larimer F."/>
            <person name="Land M."/>
            <person name="Hauser L."/>
            <person name="Kyrpides N."/>
            <person name="Ivanova N."/>
            <person name="Marx C.J."/>
            <person name="Richardson P."/>
        </authorList>
    </citation>
    <scope>NUCLEOTIDE SEQUENCE [LARGE SCALE GENOMIC DNA]</scope>
    <source>
        <strain evidence="2">LMG 21967 / CNCM I-2342 / ORS 2060</strain>
    </source>
</reference>
<dbReference type="STRING" id="460265.Mnod_3949"/>
<dbReference type="Proteomes" id="UP000008207">
    <property type="component" value="Chromosome"/>
</dbReference>
<accession>B8ISK1</accession>
<dbReference type="RefSeq" id="WP_015930491.1">
    <property type="nucleotide sequence ID" value="NC_011894.1"/>
</dbReference>